<keyword evidence="1" id="KW-0677">Repeat</keyword>
<dbReference type="STRING" id="279238.Saro_2118"/>
<dbReference type="Gene3D" id="1.25.40.10">
    <property type="entry name" value="Tetratricopeptide repeat domain"/>
    <property type="match status" value="2"/>
</dbReference>
<gene>
    <name evidence="4" type="ordered locus">Saro_2118</name>
</gene>
<dbReference type="SUPFAM" id="SSF48452">
    <property type="entry name" value="TPR-like"/>
    <property type="match status" value="2"/>
</dbReference>
<feature type="repeat" description="TPR" evidence="3">
    <location>
        <begin position="218"/>
        <end position="251"/>
    </location>
</feature>
<dbReference type="GO" id="GO:0042802">
    <property type="term" value="F:identical protein binding"/>
    <property type="evidence" value="ECO:0007669"/>
    <property type="project" value="InterPro"/>
</dbReference>
<evidence type="ECO:0000313" key="5">
    <source>
        <dbReference type="Proteomes" id="UP000009134"/>
    </source>
</evidence>
<dbReference type="HOGENOM" id="CLU_041538_0_0_5"/>
<dbReference type="Pfam" id="PF14559">
    <property type="entry name" value="TPR_19"/>
    <property type="match status" value="2"/>
</dbReference>
<sequence length="504" mass="53140">MRNVRILSLALLLSACGTDTADRVARARSEIAGMELAAARVDLAAALAERGDDAELLRLLASVQLRLGDGDGAEATAARLERTGATGAELARMRAEAALLRGRAREALALLGNDATTGGWRVRAAALSAVGDGEGAFRALQSGLAAGSDPLLLRDMARFLIDAQDLDGAQRQVDALARMQDDGFDALMLSADIAARRGRYAQAHATLERAAKRYPRIPDPWIARADAYDREGKLDEAVAMTARAAALAPDDPRVTNLKVEFAAMKGDWEAVRTALARQEATLDPLSANGLTYAEAMLRLGRPEQARAMFQRALTRSPNNPYSRLMLAEAHLATGNAVAALETVRPLAQSLTAGPRELELAEKAARAANSGEADALAARLAAVRKSQVSALAAKGQAALVGEDWNGAIEAYGQLAQMGEDADVLKRLALALSHAGRVDEAIRAADRARTLRPGDPDMSYMAGYVRVAGGKDKATGLGLLRHATESAPDNLVFKRALARYSAAGGA</sequence>
<name>Q2G6G6_NOVAD</name>
<dbReference type="eggNOG" id="COG0457">
    <property type="taxonomic scope" value="Bacteria"/>
</dbReference>
<evidence type="ECO:0000256" key="3">
    <source>
        <dbReference type="PROSITE-ProRule" id="PRU00339"/>
    </source>
</evidence>
<dbReference type="InterPro" id="IPR011990">
    <property type="entry name" value="TPR-like_helical_dom_sf"/>
</dbReference>
<protein>
    <submittedName>
        <fullName evidence="4">TPR repeat protein</fullName>
    </submittedName>
</protein>
<dbReference type="InterPro" id="IPR019734">
    <property type="entry name" value="TPR_rpt"/>
</dbReference>
<keyword evidence="2 3" id="KW-0802">TPR repeat</keyword>
<organism evidence="4 5">
    <name type="scientific">Novosphingobium aromaticivorans (strain ATCC 700278 / DSM 12444 / CCUG 56034 / CIP 105152 / NBRC 16084 / F199)</name>
    <dbReference type="NCBI Taxonomy" id="279238"/>
    <lineage>
        <taxon>Bacteria</taxon>
        <taxon>Pseudomonadati</taxon>
        <taxon>Pseudomonadota</taxon>
        <taxon>Alphaproteobacteria</taxon>
        <taxon>Sphingomonadales</taxon>
        <taxon>Sphingomonadaceae</taxon>
        <taxon>Novosphingobium</taxon>
    </lineage>
</organism>
<feature type="repeat" description="TPR" evidence="3">
    <location>
        <begin position="420"/>
        <end position="453"/>
    </location>
</feature>
<dbReference type="Pfam" id="PF07721">
    <property type="entry name" value="TPR_4"/>
    <property type="match status" value="1"/>
</dbReference>
<dbReference type="PROSITE" id="PS50005">
    <property type="entry name" value="TPR"/>
    <property type="match status" value="3"/>
</dbReference>
<dbReference type="KEGG" id="nar:Saro_2118"/>
<evidence type="ECO:0000256" key="2">
    <source>
        <dbReference type="ARBA" id="ARBA00022803"/>
    </source>
</evidence>
<proteinExistence type="predicted"/>
<dbReference type="AlphaFoldDB" id="Q2G6G6"/>
<accession>Q2G6G6</accession>
<dbReference type="InterPro" id="IPR051012">
    <property type="entry name" value="CellSynth/LPSAsmb/PSIAsmb"/>
</dbReference>
<dbReference type="PANTHER" id="PTHR45586:SF1">
    <property type="entry name" value="LIPOPOLYSACCHARIDE ASSEMBLY PROTEIN B"/>
    <property type="match status" value="1"/>
</dbReference>
<dbReference type="RefSeq" id="WP_011445766.1">
    <property type="nucleotide sequence ID" value="NC_007794.1"/>
</dbReference>
<evidence type="ECO:0000256" key="1">
    <source>
        <dbReference type="ARBA" id="ARBA00022737"/>
    </source>
</evidence>
<feature type="repeat" description="TPR" evidence="3">
    <location>
        <begin position="286"/>
        <end position="319"/>
    </location>
</feature>
<dbReference type="Pfam" id="PF13432">
    <property type="entry name" value="TPR_16"/>
    <property type="match status" value="1"/>
</dbReference>
<dbReference type="PANTHER" id="PTHR45586">
    <property type="entry name" value="TPR REPEAT-CONTAINING PROTEIN PA4667"/>
    <property type="match status" value="1"/>
</dbReference>
<keyword evidence="5" id="KW-1185">Reference proteome</keyword>
<dbReference type="PROSITE" id="PS51257">
    <property type="entry name" value="PROKAR_LIPOPROTEIN"/>
    <property type="match status" value="1"/>
</dbReference>
<dbReference type="EMBL" id="CP000248">
    <property type="protein sequence ID" value="ABD26557.1"/>
    <property type="molecule type" value="Genomic_DNA"/>
</dbReference>
<reference evidence="5" key="1">
    <citation type="submission" date="2006-01" db="EMBL/GenBank/DDBJ databases">
        <title>Complete sequence of Novosphingobium aromaticivorans DSM 12444.</title>
        <authorList>
            <consortium name="US DOE Joint Genome Institute"/>
            <person name="Copeland A."/>
            <person name="Lucas S."/>
            <person name="Lapidus A."/>
            <person name="Barry K."/>
            <person name="Detter J.C."/>
            <person name="Glavina T."/>
            <person name="Hammon N."/>
            <person name="Israni S."/>
            <person name="Pitluck S."/>
            <person name="Chain P."/>
            <person name="Malfatti S."/>
            <person name="Shin M."/>
            <person name="Vergez L."/>
            <person name="Schmutz J."/>
            <person name="Larimer F."/>
            <person name="Land M."/>
            <person name="Kyrpides N."/>
            <person name="Ivanova N."/>
            <person name="Fredrickson J."/>
            <person name="Balkwill D."/>
            <person name="Romine M.F."/>
            <person name="Richardson P."/>
        </authorList>
    </citation>
    <scope>NUCLEOTIDE SEQUENCE [LARGE SCALE GENOMIC DNA]</scope>
    <source>
        <strain evidence="5">ATCC 700278 / DSM 12444 / CCUG 56034 / CIP 105152 / NBRC 16084 / F199</strain>
    </source>
</reference>
<dbReference type="SMART" id="SM00028">
    <property type="entry name" value="TPR"/>
    <property type="match status" value="4"/>
</dbReference>
<dbReference type="Proteomes" id="UP000009134">
    <property type="component" value="Chromosome"/>
</dbReference>
<dbReference type="InterPro" id="IPR011717">
    <property type="entry name" value="TPR-4"/>
</dbReference>
<evidence type="ECO:0000313" key="4">
    <source>
        <dbReference type="EMBL" id="ABD26557.1"/>
    </source>
</evidence>